<keyword evidence="2" id="KW-1185">Reference proteome</keyword>
<gene>
    <name evidence="1" type="ORF">SCALOS_LOCUS9627</name>
</gene>
<protein>
    <submittedName>
        <fullName evidence="1">3543_t:CDS:1</fullName>
    </submittedName>
</protein>
<proteinExistence type="predicted"/>
<sequence length="182" mass="20744">KRKKSTTEIGDDYEAKLLIDLVQSGINANITKTRIRKNGKTLFVGDGGIDLFGKYMNMHYIIQAKFRTDKESCVPPSEVNNFILVLMQQPENIVGFFVSNARFSTRSQNLANNPKVNLILCNDNNLVEKIKETQRLHSDSDSNTICIKDITTDKNTKTEIFGIKFEGKIRIGKLRRIRNSPY</sequence>
<comment type="caution">
    <text evidence="1">The sequence shown here is derived from an EMBL/GenBank/DDBJ whole genome shotgun (WGS) entry which is preliminary data.</text>
</comment>
<feature type="non-terminal residue" evidence="1">
    <location>
        <position position="1"/>
    </location>
</feature>
<accession>A0ACA9P0M0</accession>
<evidence type="ECO:0000313" key="1">
    <source>
        <dbReference type="EMBL" id="CAG8678225.1"/>
    </source>
</evidence>
<organism evidence="1 2">
    <name type="scientific">Scutellospora calospora</name>
    <dbReference type="NCBI Taxonomy" id="85575"/>
    <lineage>
        <taxon>Eukaryota</taxon>
        <taxon>Fungi</taxon>
        <taxon>Fungi incertae sedis</taxon>
        <taxon>Mucoromycota</taxon>
        <taxon>Glomeromycotina</taxon>
        <taxon>Glomeromycetes</taxon>
        <taxon>Diversisporales</taxon>
        <taxon>Gigasporaceae</taxon>
        <taxon>Scutellospora</taxon>
    </lineage>
</organism>
<reference evidence="1" key="1">
    <citation type="submission" date="2021-06" db="EMBL/GenBank/DDBJ databases">
        <authorList>
            <person name="Kallberg Y."/>
            <person name="Tangrot J."/>
            <person name="Rosling A."/>
        </authorList>
    </citation>
    <scope>NUCLEOTIDE SEQUENCE</scope>
    <source>
        <strain evidence="1">AU212A</strain>
    </source>
</reference>
<dbReference type="Proteomes" id="UP000789860">
    <property type="component" value="Unassembled WGS sequence"/>
</dbReference>
<name>A0ACA9P0M0_9GLOM</name>
<evidence type="ECO:0000313" key="2">
    <source>
        <dbReference type="Proteomes" id="UP000789860"/>
    </source>
</evidence>
<dbReference type="EMBL" id="CAJVPM010030948">
    <property type="protein sequence ID" value="CAG8678225.1"/>
    <property type="molecule type" value="Genomic_DNA"/>
</dbReference>